<proteinExistence type="predicted"/>
<feature type="compositionally biased region" description="Polar residues" evidence="1">
    <location>
        <begin position="130"/>
        <end position="164"/>
    </location>
</feature>
<name>A0AAE1F7Z3_PETCI</name>
<keyword evidence="4" id="KW-1185">Reference proteome</keyword>
<feature type="compositionally biased region" description="Basic and acidic residues" evidence="1">
    <location>
        <begin position="12"/>
        <end position="21"/>
    </location>
</feature>
<evidence type="ECO:0000313" key="3">
    <source>
        <dbReference type="EMBL" id="KAK3869250.1"/>
    </source>
</evidence>
<protein>
    <recommendedName>
        <fullName evidence="2">WAP domain-containing protein</fullName>
    </recommendedName>
</protein>
<dbReference type="SUPFAM" id="SSF57256">
    <property type="entry name" value="Elafin-like"/>
    <property type="match status" value="1"/>
</dbReference>
<evidence type="ECO:0000259" key="2">
    <source>
        <dbReference type="PROSITE" id="PS51390"/>
    </source>
</evidence>
<accession>A0AAE1F7Z3</accession>
<feature type="domain" description="WAP" evidence="2">
    <location>
        <begin position="250"/>
        <end position="301"/>
    </location>
</feature>
<dbReference type="EMBL" id="JAWQEG010002861">
    <property type="protein sequence ID" value="KAK3869250.1"/>
    <property type="molecule type" value="Genomic_DNA"/>
</dbReference>
<sequence>MAGLAAGQTTHAKGDAVAEPMPKEGATEGAAAVDAAAAADAAAVDAAVVVDAAADVVVDAAADVEGRTKGSSSPRIVAGGSSFNSNAGRPFQQGFNSNAGRPFQQGFNSNAGRPFQQGFNSNAGRPIQLGSFNSNAGRPFQQGNFNSNSNTGRPFQQGNSNSNAGRPFQQGGFNSQSGLQGNLGNNFAQPGLQQSFTLGHTGGVTSNLGLGGGQGIGTGLVGGVGQHAGSLTLQRKCKFFCNNKFGVSECCERPGFCPAVRPSCPRLAAAPQICINDIDCNQPSKCCFDVCLCKSVCKPSQSSPPPVTFESTTIQCLAQQQSLL</sequence>
<feature type="compositionally biased region" description="Polar residues" evidence="1">
    <location>
        <begin position="81"/>
        <end position="123"/>
    </location>
</feature>
<feature type="region of interest" description="Disordered" evidence="1">
    <location>
        <begin position="67"/>
        <end position="186"/>
    </location>
</feature>
<dbReference type="Proteomes" id="UP001286313">
    <property type="component" value="Unassembled WGS sequence"/>
</dbReference>
<reference evidence="3" key="1">
    <citation type="submission" date="2023-10" db="EMBL/GenBank/DDBJ databases">
        <title>Genome assemblies of two species of porcelain crab, Petrolisthes cinctipes and Petrolisthes manimaculis (Anomura: Porcellanidae).</title>
        <authorList>
            <person name="Angst P."/>
        </authorList>
    </citation>
    <scope>NUCLEOTIDE SEQUENCE</scope>
    <source>
        <strain evidence="3">PB745_01</strain>
        <tissue evidence="3">Gill</tissue>
    </source>
</reference>
<feature type="compositionally biased region" description="Polar residues" evidence="1">
    <location>
        <begin position="171"/>
        <end position="186"/>
    </location>
</feature>
<organism evidence="3 4">
    <name type="scientific">Petrolisthes cinctipes</name>
    <name type="common">Flat porcelain crab</name>
    <dbReference type="NCBI Taxonomy" id="88211"/>
    <lineage>
        <taxon>Eukaryota</taxon>
        <taxon>Metazoa</taxon>
        <taxon>Ecdysozoa</taxon>
        <taxon>Arthropoda</taxon>
        <taxon>Crustacea</taxon>
        <taxon>Multicrustacea</taxon>
        <taxon>Malacostraca</taxon>
        <taxon>Eumalacostraca</taxon>
        <taxon>Eucarida</taxon>
        <taxon>Decapoda</taxon>
        <taxon>Pleocyemata</taxon>
        <taxon>Anomura</taxon>
        <taxon>Galatheoidea</taxon>
        <taxon>Porcellanidae</taxon>
        <taxon>Petrolisthes</taxon>
    </lineage>
</organism>
<feature type="region of interest" description="Disordered" evidence="1">
    <location>
        <begin position="1"/>
        <end position="21"/>
    </location>
</feature>
<dbReference type="AlphaFoldDB" id="A0AAE1F7Z3"/>
<evidence type="ECO:0000256" key="1">
    <source>
        <dbReference type="SAM" id="MobiDB-lite"/>
    </source>
</evidence>
<evidence type="ECO:0000313" key="4">
    <source>
        <dbReference type="Proteomes" id="UP001286313"/>
    </source>
</evidence>
<dbReference type="InterPro" id="IPR036645">
    <property type="entry name" value="Elafin-like_sf"/>
</dbReference>
<comment type="caution">
    <text evidence="3">The sequence shown here is derived from an EMBL/GenBank/DDBJ whole genome shotgun (WGS) entry which is preliminary data.</text>
</comment>
<gene>
    <name evidence="3" type="ORF">Pcinc_025427</name>
</gene>
<dbReference type="InterPro" id="IPR008197">
    <property type="entry name" value="WAP_dom"/>
</dbReference>
<dbReference type="GO" id="GO:0030414">
    <property type="term" value="F:peptidase inhibitor activity"/>
    <property type="evidence" value="ECO:0007669"/>
    <property type="project" value="InterPro"/>
</dbReference>
<dbReference type="PROSITE" id="PS51390">
    <property type="entry name" value="WAP"/>
    <property type="match status" value="1"/>
</dbReference>
<dbReference type="GO" id="GO:0005576">
    <property type="term" value="C:extracellular region"/>
    <property type="evidence" value="ECO:0007669"/>
    <property type="project" value="InterPro"/>
</dbReference>